<dbReference type="EMBL" id="NHYD01001071">
    <property type="protein sequence ID" value="PPQ92279.1"/>
    <property type="molecule type" value="Genomic_DNA"/>
</dbReference>
<evidence type="ECO:0000313" key="2">
    <source>
        <dbReference type="Proteomes" id="UP000283269"/>
    </source>
</evidence>
<reference evidence="1 2" key="1">
    <citation type="journal article" date="2018" name="Evol. Lett.">
        <title>Horizontal gene cluster transfer increased hallucinogenic mushroom diversity.</title>
        <authorList>
            <person name="Reynolds H.T."/>
            <person name="Vijayakumar V."/>
            <person name="Gluck-Thaler E."/>
            <person name="Korotkin H.B."/>
            <person name="Matheny P.B."/>
            <person name="Slot J.C."/>
        </authorList>
    </citation>
    <scope>NUCLEOTIDE SEQUENCE [LARGE SCALE GENOMIC DNA]</scope>
    <source>
        <strain evidence="1 2">2631</strain>
    </source>
</reference>
<dbReference type="AlphaFoldDB" id="A0A409XNA6"/>
<name>A0A409XNA6_PSICY</name>
<dbReference type="Gene3D" id="3.50.50.60">
    <property type="entry name" value="FAD/NAD(P)-binding domain"/>
    <property type="match status" value="1"/>
</dbReference>
<dbReference type="InParanoid" id="A0A409XNA6"/>
<gene>
    <name evidence="1" type="ORF">CVT25_008587</name>
</gene>
<accession>A0A409XNA6</accession>
<evidence type="ECO:0000313" key="1">
    <source>
        <dbReference type="EMBL" id="PPQ92279.1"/>
    </source>
</evidence>
<feature type="non-terminal residue" evidence="1">
    <location>
        <position position="1"/>
    </location>
</feature>
<sequence length="125" mass="13844">FAASYLAIVVQTVDNLPRTTYDSIIFEGDTADAVLANRLTKISKFHVLLIEAGPSHFIFRITCLLLPSMSTHRNVGVLAYEVPDQLSLRFSLGHTLGGCSSHSMYYSFYIANDIFQDDGSSQLHV</sequence>
<protein>
    <submittedName>
        <fullName evidence="1">Uncharacterized protein</fullName>
    </submittedName>
</protein>
<dbReference type="InterPro" id="IPR036188">
    <property type="entry name" value="FAD/NAD-bd_sf"/>
</dbReference>
<proteinExistence type="predicted"/>
<organism evidence="1 2">
    <name type="scientific">Psilocybe cyanescens</name>
    <dbReference type="NCBI Taxonomy" id="93625"/>
    <lineage>
        <taxon>Eukaryota</taxon>
        <taxon>Fungi</taxon>
        <taxon>Dikarya</taxon>
        <taxon>Basidiomycota</taxon>
        <taxon>Agaricomycotina</taxon>
        <taxon>Agaricomycetes</taxon>
        <taxon>Agaricomycetidae</taxon>
        <taxon>Agaricales</taxon>
        <taxon>Agaricineae</taxon>
        <taxon>Strophariaceae</taxon>
        <taxon>Psilocybe</taxon>
    </lineage>
</organism>
<comment type="caution">
    <text evidence="1">The sequence shown here is derived from an EMBL/GenBank/DDBJ whole genome shotgun (WGS) entry which is preliminary data.</text>
</comment>
<keyword evidence="2" id="KW-1185">Reference proteome</keyword>
<dbReference type="Proteomes" id="UP000283269">
    <property type="component" value="Unassembled WGS sequence"/>
</dbReference>
<dbReference type="OrthoDB" id="269227at2759"/>
<dbReference type="STRING" id="93625.A0A409XNA6"/>